<gene>
    <name evidence="1" type="ORF">S58_41020</name>
</gene>
<dbReference type="STRING" id="1245469.S58_41020"/>
<dbReference type="AlphaFoldDB" id="M4Z8U1"/>
<keyword evidence="2" id="KW-1185">Reference proteome</keyword>
<sequence length="82" mass="9099">MPFEGRWSFVMMRHLPDHGLPLVQLKEQRRDLVVALQNRAGPVSGWELMQIAAVQQAISAFEEVIADLDALEAAETADIEAA</sequence>
<evidence type="ECO:0000313" key="2">
    <source>
        <dbReference type="Proteomes" id="UP000011841"/>
    </source>
</evidence>
<dbReference type="KEGG" id="aol:S58_41020"/>
<organism evidence="1 2">
    <name type="scientific">Bradyrhizobium oligotrophicum S58</name>
    <dbReference type="NCBI Taxonomy" id="1245469"/>
    <lineage>
        <taxon>Bacteria</taxon>
        <taxon>Pseudomonadati</taxon>
        <taxon>Pseudomonadota</taxon>
        <taxon>Alphaproteobacteria</taxon>
        <taxon>Hyphomicrobiales</taxon>
        <taxon>Nitrobacteraceae</taxon>
        <taxon>Bradyrhizobium</taxon>
    </lineage>
</organism>
<accession>M4Z8U1</accession>
<dbReference type="Proteomes" id="UP000011841">
    <property type="component" value="Chromosome"/>
</dbReference>
<proteinExistence type="predicted"/>
<dbReference type="PATRIC" id="fig|1245469.3.peg.4196"/>
<dbReference type="EMBL" id="AP012603">
    <property type="protein sequence ID" value="BAM90088.1"/>
    <property type="molecule type" value="Genomic_DNA"/>
</dbReference>
<name>M4Z8U1_9BRAD</name>
<dbReference type="eggNOG" id="ENOG503017Q">
    <property type="taxonomic scope" value="Bacteria"/>
</dbReference>
<protein>
    <submittedName>
        <fullName evidence="1">Uncharacterized protein</fullName>
    </submittedName>
</protein>
<evidence type="ECO:0000313" key="1">
    <source>
        <dbReference type="EMBL" id="BAM90088.1"/>
    </source>
</evidence>
<dbReference type="HOGENOM" id="CLU_189723_0_0_5"/>
<reference evidence="1 2" key="1">
    <citation type="journal article" date="2013" name="Appl. Environ. Microbiol.">
        <title>Genome analysis suggests that the soil oligotrophic bacterium Agromonas oligotrophica (Bradyrhizobium oligotrophicum) is a nitrogen-fixing symbiont of Aeschynomene indica.</title>
        <authorList>
            <person name="Okubo T."/>
            <person name="Fukushima S."/>
            <person name="Itakura M."/>
            <person name="Oshima K."/>
            <person name="Longtonglang A."/>
            <person name="Teaumroong N."/>
            <person name="Mitsui H."/>
            <person name="Hattori M."/>
            <person name="Hattori R."/>
            <person name="Hattori T."/>
            <person name="Minamisawa K."/>
        </authorList>
    </citation>
    <scope>NUCLEOTIDE SEQUENCE [LARGE SCALE GENOMIC DNA]</scope>
    <source>
        <strain evidence="1 2">S58</strain>
    </source>
</reference>